<dbReference type="InterPro" id="IPR002716">
    <property type="entry name" value="PIN_dom"/>
</dbReference>
<sequence length="132" mass="14584">MIVLDTHALLWWVSGDKQLSTKAQKAIENEQRGNGQVIVSAITAWEIAMLASKGQLVLSKDVDDWLATVDAIEVVEFAPVTQELAVQSVRLPGDFHPDPADRMIVALARHLSASLVTADSKIRAYRHVKTIW</sequence>
<dbReference type="InterPro" id="IPR029060">
    <property type="entry name" value="PIN-like_dom_sf"/>
</dbReference>
<organism evidence="2 3">
    <name type="scientific">Acidihalobacter yilgarnensis</name>
    <dbReference type="NCBI Taxonomy" id="2819280"/>
    <lineage>
        <taxon>Bacteria</taxon>
        <taxon>Pseudomonadati</taxon>
        <taxon>Pseudomonadota</taxon>
        <taxon>Gammaproteobacteria</taxon>
        <taxon>Chromatiales</taxon>
        <taxon>Ectothiorhodospiraceae</taxon>
        <taxon>Acidihalobacter</taxon>
    </lineage>
</organism>
<dbReference type="InterPro" id="IPR041705">
    <property type="entry name" value="PIN_Sll0205"/>
</dbReference>
<dbReference type="AlphaFoldDB" id="A0A1D8IP53"/>
<dbReference type="Pfam" id="PF01850">
    <property type="entry name" value="PIN"/>
    <property type="match status" value="1"/>
</dbReference>
<keyword evidence="3" id="KW-1185">Reference proteome</keyword>
<reference evidence="3" key="1">
    <citation type="submission" date="2016-09" db="EMBL/GenBank/DDBJ databases">
        <title>Acidihalobacter prosperus F5.</title>
        <authorList>
            <person name="Khaleque H.N."/>
            <person name="Ramsay J.P."/>
            <person name="Kaksonen A.H."/>
            <person name="Boxall N.J."/>
            <person name="Watkin E.L.J."/>
        </authorList>
    </citation>
    <scope>NUCLEOTIDE SEQUENCE [LARGE SCALE GENOMIC DNA]</scope>
    <source>
        <strain evidence="3">F5</strain>
    </source>
</reference>
<dbReference type="KEGG" id="aprs:BI364_10240"/>
<dbReference type="PANTHER" id="PTHR36173:SF1">
    <property type="entry name" value="RIBONUCLEASE VAPC22"/>
    <property type="match status" value="1"/>
</dbReference>
<dbReference type="CDD" id="cd09872">
    <property type="entry name" value="PIN_Sll0205-like"/>
    <property type="match status" value="1"/>
</dbReference>
<dbReference type="SUPFAM" id="SSF88723">
    <property type="entry name" value="PIN domain-like"/>
    <property type="match status" value="1"/>
</dbReference>
<proteinExistence type="predicted"/>
<accession>A0A1D8IP53</accession>
<name>A0A1D8IP53_9GAMM</name>
<evidence type="ECO:0000313" key="3">
    <source>
        <dbReference type="Proteomes" id="UP000095401"/>
    </source>
</evidence>
<dbReference type="RefSeq" id="WP_070078653.1">
    <property type="nucleotide sequence ID" value="NZ_CP017415.1"/>
</dbReference>
<dbReference type="PANTHER" id="PTHR36173">
    <property type="entry name" value="RIBONUCLEASE VAPC16-RELATED"/>
    <property type="match status" value="1"/>
</dbReference>
<evidence type="ECO:0000259" key="1">
    <source>
        <dbReference type="Pfam" id="PF01850"/>
    </source>
</evidence>
<evidence type="ECO:0000313" key="2">
    <source>
        <dbReference type="EMBL" id="AOU98290.1"/>
    </source>
</evidence>
<dbReference type="Gene3D" id="3.40.50.1010">
    <property type="entry name" value="5'-nuclease"/>
    <property type="match status" value="1"/>
</dbReference>
<dbReference type="EMBL" id="CP017415">
    <property type="protein sequence ID" value="AOU98290.1"/>
    <property type="molecule type" value="Genomic_DNA"/>
</dbReference>
<gene>
    <name evidence="2" type="ORF">BI364_10240</name>
</gene>
<dbReference type="Proteomes" id="UP000095401">
    <property type="component" value="Chromosome"/>
</dbReference>
<feature type="domain" description="PIN" evidence="1">
    <location>
        <begin position="2"/>
        <end position="126"/>
    </location>
</feature>
<dbReference type="InterPro" id="IPR052919">
    <property type="entry name" value="TA_system_RNase"/>
</dbReference>
<protein>
    <submittedName>
        <fullName evidence="2">Twitching motility protein PilT</fullName>
    </submittedName>
</protein>